<keyword evidence="4" id="KW-0479">Metal-binding</keyword>
<dbReference type="RefSeq" id="WP_193813348.1">
    <property type="nucleotide sequence ID" value="NZ_CP040442.1"/>
</dbReference>
<evidence type="ECO:0000256" key="6">
    <source>
        <dbReference type="ARBA" id="ARBA00023014"/>
    </source>
</evidence>
<dbReference type="InterPro" id="IPR013785">
    <property type="entry name" value="Aldolase_TIM"/>
</dbReference>
<evidence type="ECO:0000313" key="8">
    <source>
        <dbReference type="EMBL" id="QOW10121.1"/>
    </source>
</evidence>
<dbReference type="InterPro" id="IPR023867">
    <property type="entry name" value="Sulphatase_maturase_rSAM"/>
</dbReference>
<evidence type="ECO:0000313" key="9">
    <source>
        <dbReference type="Proteomes" id="UP000594195"/>
    </source>
</evidence>
<dbReference type="SFLD" id="SFLDG01067">
    <property type="entry name" value="SPASM/twitch_domain_containing"/>
    <property type="match status" value="2"/>
</dbReference>
<accession>A0A7M2Y7I5</accession>
<dbReference type="SFLD" id="SFLDG01384">
    <property type="entry name" value="thioether_bond_formation_requi"/>
    <property type="match status" value="1"/>
</dbReference>
<dbReference type="AlphaFoldDB" id="A0A7M2Y7I5"/>
<reference evidence="8 9" key="1">
    <citation type="submission" date="2019-05" db="EMBL/GenBank/DDBJ databases">
        <title>Chryseobacterium sp. isolated from King George Island, maritime Antarctica.</title>
        <authorList>
            <person name="Peng X."/>
        </authorList>
    </citation>
    <scope>NUCLEOTIDE SEQUENCE [LARGE SCALE GENOMIC DNA]</scope>
    <source>
        <strain evidence="8 9">7-3A</strain>
    </source>
</reference>
<dbReference type="SFLD" id="SFLDS00029">
    <property type="entry name" value="Radical_SAM"/>
    <property type="match status" value="2"/>
</dbReference>
<name>A0A7M2Y7I5_9FLAO</name>
<sequence>MKKITSFVLKVASRCNLNCSYCYMYNLGDNTYLSQPKFMSIETITIFAMKLNEYCIRNDVKYLQIVFHGGEPLLWSMDNYKKSVEIFTKTIKNVTFDFALQTNGVTLDDKWCQLFKNLNIRVGISMDGPKKHHDKYRVFHNGKGSYDKVMTAIERGKKYGFNSILSVVNLDISPEEFYDELKNLDVQNFNLLLPDGHYDNLPDGFHSDKVNTIDHTPYADWLIEVFKIWKTDTNRPMIRFFRTLIELIMGEQIGDQMLGTLTNGVAVLETNGALEVSDSIRACYEGITRNNLNIFNNSIEDLHDDPLFEIYFNSHSMLNEKCINCLLSNICGGGFLGNRYSNENGFDNPTIYCYDTIKLVSFIQNDILSSLPNDINNSLEIHSLDYAEMVHEINISTSSKIDKSIKNKLNSFKSNVKERNITC</sequence>
<dbReference type="PROSITE" id="PS01305">
    <property type="entry name" value="MOAA_NIFB_PQQE"/>
    <property type="match status" value="1"/>
</dbReference>
<dbReference type="InterPro" id="IPR007197">
    <property type="entry name" value="rSAM"/>
</dbReference>
<organism evidence="8 9">
    <name type="scientific">Kaistella flava</name>
    <name type="common">ex Peng et al. 2021</name>
    <dbReference type="NCBI Taxonomy" id="2038776"/>
    <lineage>
        <taxon>Bacteria</taxon>
        <taxon>Pseudomonadati</taxon>
        <taxon>Bacteroidota</taxon>
        <taxon>Flavobacteriia</taxon>
        <taxon>Flavobacteriales</taxon>
        <taxon>Weeksellaceae</taxon>
        <taxon>Chryseobacterium group</taxon>
        <taxon>Kaistella</taxon>
    </lineage>
</organism>
<keyword evidence="2" id="KW-0004">4Fe-4S</keyword>
<dbReference type="EMBL" id="CP040442">
    <property type="protein sequence ID" value="QOW10121.1"/>
    <property type="molecule type" value="Genomic_DNA"/>
</dbReference>
<dbReference type="InterPro" id="IPR000385">
    <property type="entry name" value="MoaA_NifB_PqqE_Fe-S-bd_CS"/>
</dbReference>
<evidence type="ECO:0000256" key="1">
    <source>
        <dbReference type="ARBA" id="ARBA00001966"/>
    </source>
</evidence>
<dbReference type="SFLD" id="SFLDG01072">
    <property type="entry name" value="dehydrogenase_like"/>
    <property type="match status" value="1"/>
</dbReference>
<dbReference type="Gene3D" id="3.20.20.70">
    <property type="entry name" value="Aldolase class I"/>
    <property type="match status" value="1"/>
</dbReference>
<dbReference type="PANTHER" id="PTHR43273">
    <property type="entry name" value="ANAEROBIC SULFATASE-MATURATING ENZYME HOMOLOG ASLB-RELATED"/>
    <property type="match status" value="1"/>
</dbReference>
<evidence type="ECO:0000256" key="5">
    <source>
        <dbReference type="ARBA" id="ARBA00023004"/>
    </source>
</evidence>
<keyword evidence="3" id="KW-0949">S-adenosyl-L-methionine</keyword>
<dbReference type="InterPro" id="IPR058240">
    <property type="entry name" value="rSAM_sf"/>
</dbReference>
<dbReference type="CDD" id="cd01335">
    <property type="entry name" value="Radical_SAM"/>
    <property type="match status" value="1"/>
</dbReference>
<dbReference type="SUPFAM" id="SSF102114">
    <property type="entry name" value="Radical SAM enzymes"/>
    <property type="match status" value="1"/>
</dbReference>
<dbReference type="KEGG" id="kfa:Q73A0000_06985"/>
<keyword evidence="6" id="KW-0411">Iron-sulfur</keyword>
<comment type="cofactor">
    <cofactor evidence="1">
        <name>[4Fe-4S] cluster</name>
        <dbReference type="ChEBI" id="CHEBI:49883"/>
    </cofactor>
</comment>
<protein>
    <submittedName>
        <fullName evidence="8">Radical SAM protein</fullName>
    </submittedName>
</protein>
<proteinExistence type="predicted"/>
<dbReference type="PANTHER" id="PTHR43273:SF8">
    <property type="entry name" value="RADICAL SAM DOMAIN PROTEIN"/>
    <property type="match status" value="1"/>
</dbReference>
<evidence type="ECO:0000256" key="3">
    <source>
        <dbReference type="ARBA" id="ARBA00022691"/>
    </source>
</evidence>
<dbReference type="Pfam" id="PF04055">
    <property type="entry name" value="Radical_SAM"/>
    <property type="match status" value="1"/>
</dbReference>
<dbReference type="PROSITE" id="PS51918">
    <property type="entry name" value="RADICAL_SAM"/>
    <property type="match status" value="1"/>
</dbReference>
<evidence type="ECO:0000256" key="2">
    <source>
        <dbReference type="ARBA" id="ARBA00022485"/>
    </source>
</evidence>
<dbReference type="GO" id="GO:0051539">
    <property type="term" value="F:4 iron, 4 sulfur cluster binding"/>
    <property type="evidence" value="ECO:0007669"/>
    <property type="project" value="UniProtKB-KW"/>
</dbReference>
<dbReference type="GO" id="GO:0046872">
    <property type="term" value="F:metal ion binding"/>
    <property type="evidence" value="ECO:0007669"/>
    <property type="project" value="UniProtKB-KW"/>
</dbReference>
<evidence type="ECO:0000259" key="7">
    <source>
        <dbReference type="PROSITE" id="PS51918"/>
    </source>
</evidence>
<dbReference type="Proteomes" id="UP000594195">
    <property type="component" value="Chromosome"/>
</dbReference>
<keyword evidence="5" id="KW-0408">Iron</keyword>
<dbReference type="SFLD" id="SFLDG01386">
    <property type="entry name" value="main_SPASM_domain-containing"/>
    <property type="match status" value="2"/>
</dbReference>
<gene>
    <name evidence="8" type="ORF">Q73A0000_06985</name>
</gene>
<dbReference type="GO" id="GO:0016491">
    <property type="term" value="F:oxidoreductase activity"/>
    <property type="evidence" value="ECO:0007669"/>
    <property type="project" value="InterPro"/>
</dbReference>
<keyword evidence="9" id="KW-1185">Reference proteome</keyword>
<evidence type="ECO:0000256" key="4">
    <source>
        <dbReference type="ARBA" id="ARBA00022723"/>
    </source>
</evidence>
<feature type="domain" description="Radical SAM core" evidence="7">
    <location>
        <begin position="1"/>
        <end position="232"/>
    </location>
</feature>